<evidence type="ECO:0000259" key="17">
    <source>
        <dbReference type="PROSITE" id="PS51296"/>
    </source>
</evidence>
<evidence type="ECO:0000256" key="4">
    <source>
        <dbReference type="ARBA" id="ARBA00022692"/>
    </source>
</evidence>
<evidence type="ECO:0000256" key="13">
    <source>
        <dbReference type="ARBA" id="ARBA00025729"/>
    </source>
</evidence>
<dbReference type="CDD" id="cd03469">
    <property type="entry name" value="Rieske_RO_Alpha_N"/>
    <property type="match status" value="1"/>
</dbReference>
<evidence type="ECO:0000256" key="7">
    <source>
        <dbReference type="ARBA" id="ARBA00022989"/>
    </source>
</evidence>
<dbReference type="SUPFAM" id="SSF50022">
    <property type="entry name" value="ISP domain"/>
    <property type="match status" value="1"/>
</dbReference>
<evidence type="ECO:0000313" key="19">
    <source>
        <dbReference type="Proteomes" id="UP000295554"/>
    </source>
</evidence>
<evidence type="ECO:0000256" key="15">
    <source>
        <dbReference type="ARBA" id="ARBA00047853"/>
    </source>
</evidence>
<comment type="pathway">
    <text evidence="3">Hormone biosynthesis.</text>
</comment>
<dbReference type="PROSITE" id="PS51296">
    <property type="entry name" value="RIESKE"/>
    <property type="match status" value="1"/>
</dbReference>
<dbReference type="InterPro" id="IPR017941">
    <property type="entry name" value="Rieske_2Fe-2S"/>
</dbReference>
<dbReference type="Pfam" id="PF19298">
    <property type="entry name" value="KshA_C"/>
    <property type="match status" value="1"/>
</dbReference>
<comment type="caution">
    <text evidence="18">The sequence shown here is derived from an EMBL/GenBank/DDBJ whole genome shotgun (WGS) entry which is preliminary data.</text>
</comment>
<evidence type="ECO:0000313" key="18">
    <source>
        <dbReference type="EMBL" id="TDG11311.1"/>
    </source>
</evidence>
<sequence>MSKTMKTEHIQTSGELERCPFPIPFGWYVIDYSESLEVGEIRNIQAFDQEWVIFRGGDGSVGVTDPFCPHLGAHLGLGGEVVGNNIRCPFHHWEYDSEGWCKNIPYAKRMPKVCQDQAVLRVLPTSERYGLIWAWYHPEREAPSFDLPEVPELEAEVYIPVRHGEWQIGTCLQEIGENSVDFPHLKFLHGAPEMPLGSAVADGHVFKFDIDAGSTTIVGECHGPGAQVVRHTAGDTTVLMFSTPLPQSTDMTLSRMHFTFRDAAEGTAGRTTAEHVYQHSIGAADGEESAGFEAVDMVIWNNKKYRPKPILCDGDGPIAKWRKYYRQFYSQDDA</sequence>
<dbReference type="GO" id="GO:0170056">
    <property type="term" value="F:cholesterol 7-desaturase [NAD(P)H] activity"/>
    <property type="evidence" value="ECO:0007669"/>
    <property type="project" value="UniProtKB-EC"/>
</dbReference>
<comment type="cofactor">
    <cofactor evidence="1">
        <name>Fe cation</name>
        <dbReference type="ChEBI" id="CHEBI:24875"/>
    </cofactor>
</comment>
<evidence type="ECO:0000256" key="16">
    <source>
        <dbReference type="ARBA" id="ARBA00049548"/>
    </source>
</evidence>
<accession>A0A4R5LMQ7</accession>
<evidence type="ECO:0000256" key="10">
    <source>
        <dbReference type="ARBA" id="ARBA00023014"/>
    </source>
</evidence>
<dbReference type="GO" id="GO:0008203">
    <property type="term" value="P:cholesterol metabolic process"/>
    <property type="evidence" value="ECO:0007669"/>
    <property type="project" value="InterPro"/>
</dbReference>
<keyword evidence="8" id="KW-0560">Oxidoreductase</keyword>
<dbReference type="InterPro" id="IPR045605">
    <property type="entry name" value="KshA-like_C"/>
</dbReference>
<dbReference type="EMBL" id="SMSE01000007">
    <property type="protein sequence ID" value="TDG11311.1"/>
    <property type="molecule type" value="Genomic_DNA"/>
</dbReference>
<evidence type="ECO:0000256" key="8">
    <source>
        <dbReference type="ARBA" id="ARBA00023002"/>
    </source>
</evidence>
<dbReference type="Proteomes" id="UP000295554">
    <property type="component" value="Unassembled WGS sequence"/>
</dbReference>
<evidence type="ECO:0000256" key="5">
    <source>
        <dbReference type="ARBA" id="ARBA00022714"/>
    </source>
</evidence>
<keyword evidence="5" id="KW-0001">2Fe-2S</keyword>
<dbReference type="Gene3D" id="3.90.380.10">
    <property type="entry name" value="Naphthalene 1,2-dioxygenase Alpha Subunit, Chain A, domain 1"/>
    <property type="match status" value="1"/>
</dbReference>
<evidence type="ECO:0000256" key="1">
    <source>
        <dbReference type="ARBA" id="ARBA00001962"/>
    </source>
</evidence>
<dbReference type="OrthoDB" id="9769355at2"/>
<evidence type="ECO:0000256" key="11">
    <source>
        <dbReference type="ARBA" id="ARBA00023136"/>
    </source>
</evidence>
<dbReference type="GO" id="GO:0046872">
    <property type="term" value="F:metal ion binding"/>
    <property type="evidence" value="ECO:0007669"/>
    <property type="project" value="UniProtKB-KW"/>
</dbReference>
<organism evidence="18 19">
    <name type="scientific">Seongchinamella unica</name>
    <dbReference type="NCBI Taxonomy" id="2547392"/>
    <lineage>
        <taxon>Bacteria</taxon>
        <taxon>Pseudomonadati</taxon>
        <taxon>Pseudomonadota</taxon>
        <taxon>Gammaproteobacteria</taxon>
        <taxon>Cellvibrionales</taxon>
        <taxon>Halieaceae</taxon>
        <taxon>Seongchinamella</taxon>
    </lineage>
</organism>
<keyword evidence="11" id="KW-0472">Membrane</keyword>
<feature type="domain" description="Rieske" evidence="17">
    <location>
        <begin position="27"/>
        <end position="134"/>
    </location>
</feature>
<name>A0A4R5LMQ7_9GAMM</name>
<reference evidence="18 19" key="1">
    <citation type="submission" date="2019-03" db="EMBL/GenBank/DDBJ databases">
        <title>Seongchinamella monodicae gen. nov., sp. nov., a novel member of the Gammaproteobacteria isolated from a tidal mudflat of beach.</title>
        <authorList>
            <person name="Yang H.G."/>
            <person name="Kang J.W."/>
            <person name="Lee S.D."/>
        </authorList>
    </citation>
    <scope>NUCLEOTIDE SEQUENCE [LARGE SCALE GENOMIC DNA]</scope>
    <source>
        <strain evidence="18 19">GH4-78</strain>
    </source>
</reference>
<keyword evidence="10" id="KW-0411">Iron-sulfur</keyword>
<protein>
    <recommendedName>
        <fullName evidence="14">cholesterol 7-desaturase</fullName>
        <ecNumber evidence="14">1.14.19.21</ecNumber>
    </recommendedName>
</protein>
<dbReference type="GO" id="GO:0016020">
    <property type="term" value="C:membrane"/>
    <property type="evidence" value="ECO:0007669"/>
    <property type="project" value="UniProtKB-SubCell"/>
</dbReference>
<evidence type="ECO:0000256" key="12">
    <source>
        <dbReference type="ARBA" id="ARBA00025712"/>
    </source>
</evidence>
<keyword evidence="9" id="KW-0408">Iron</keyword>
<proteinExistence type="inferred from homology"/>
<keyword evidence="7" id="KW-1133">Transmembrane helix</keyword>
<comment type="catalytic activity">
    <reaction evidence="16">
        <text>cholesterol + NADPH + O2 + H(+) = 7-dehydrocholesterol + NADP(+) + 2 H2O</text>
        <dbReference type="Rhea" id="RHEA:45024"/>
        <dbReference type="ChEBI" id="CHEBI:15377"/>
        <dbReference type="ChEBI" id="CHEBI:15378"/>
        <dbReference type="ChEBI" id="CHEBI:15379"/>
        <dbReference type="ChEBI" id="CHEBI:16113"/>
        <dbReference type="ChEBI" id="CHEBI:17759"/>
        <dbReference type="ChEBI" id="CHEBI:57783"/>
        <dbReference type="ChEBI" id="CHEBI:58349"/>
        <dbReference type="EC" id="1.14.19.21"/>
    </reaction>
    <physiologicalReaction direction="left-to-right" evidence="16">
        <dbReference type="Rhea" id="RHEA:45025"/>
    </physiologicalReaction>
</comment>
<dbReference type="Pfam" id="PF00355">
    <property type="entry name" value="Rieske"/>
    <property type="match status" value="1"/>
</dbReference>
<dbReference type="PANTHER" id="PTHR21266">
    <property type="entry name" value="IRON-SULFUR DOMAIN CONTAINING PROTEIN"/>
    <property type="match status" value="1"/>
</dbReference>
<dbReference type="GO" id="GO:0051537">
    <property type="term" value="F:2 iron, 2 sulfur cluster binding"/>
    <property type="evidence" value="ECO:0007669"/>
    <property type="project" value="UniProtKB-KW"/>
</dbReference>
<keyword evidence="6" id="KW-0479">Metal-binding</keyword>
<evidence type="ECO:0000256" key="6">
    <source>
        <dbReference type="ARBA" id="ARBA00022723"/>
    </source>
</evidence>
<comment type="subcellular location">
    <subcellularLocation>
        <location evidence="2">Membrane</location>
    </subcellularLocation>
</comment>
<evidence type="ECO:0000256" key="2">
    <source>
        <dbReference type="ARBA" id="ARBA00004370"/>
    </source>
</evidence>
<evidence type="ECO:0000256" key="3">
    <source>
        <dbReference type="ARBA" id="ARBA00004972"/>
    </source>
</evidence>
<dbReference type="Gene3D" id="2.102.10.10">
    <property type="entry name" value="Rieske [2Fe-2S] iron-sulphur domain"/>
    <property type="match status" value="1"/>
</dbReference>
<dbReference type="InterPro" id="IPR036922">
    <property type="entry name" value="Rieske_2Fe-2S_sf"/>
</dbReference>
<dbReference type="AlphaFoldDB" id="A0A4R5LMQ7"/>
<evidence type="ECO:0000256" key="14">
    <source>
        <dbReference type="ARBA" id="ARBA00026095"/>
    </source>
</evidence>
<evidence type="ECO:0000256" key="9">
    <source>
        <dbReference type="ARBA" id="ARBA00023004"/>
    </source>
</evidence>
<keyword evidence="19" id="KW-1185">Reference proteome</keyword>
<dbReference type="RefSeq" id="WP_133215652.1">
    <property type="nucleotide sequence ID" value="NZ_SMSE01000007.1"/>
</dbReference>
<dbReference type="EC" id="1.14.19.21" evidence="14"/>
<comment type="catalytic activity">
    <reaction evidence="15">
        <text>cholesterol + NADH + O2 + H(+) = 7-dehydrocholesterol + NAD(+) + 2 H2O</text>
        <dbReference type="Rhea" id="RHEA:51644"/>
        <dbReference type="ChEBI" id="CHEBI:15377"/>
        <dbReference type="ChEBI" id="CHEBI:15378"/>
        <dbReference type="ChEBI" id="CHEBI:15379"/>
        <dbReference type="ChEBI" id="CHEBI:16113"/>
        <dbReference type="ChEBI" id="CHEBI:17759"/>
        <dbReference type="ChEBI" id="CHEBI:57540"/>
        <dbReference type="ChEBI" id="CHEBI:57945"/>
        <dbReference type="EC" id="1.14.19.21"/>
    </reaction>
    <physiologicalReaction direction="left-to-right" evidence="15">
        <dbReference type="Rhea" id="RHEA:51645"/>
    </physiologicalReaction>
</comment>
<dbReference type="SUPFAM" id="SSF55961">
    <property type="entry name" value="Bet v1-like"/>
    <property type="match status" value="1"/>
</dbReference>
<dbReference type="InterPro" id="IPR050584">
    <property type="entry name" value="Cholesterol_7-desaturase"/>
</dbReference>
<comment type="similarity">
    <text evidence="13">Belongs to the cholesterol 7-desaturase family.</text>
</comment>
<keyword evidence="4" id="KW-0812">Transmembrane</keyword>
<comment type="pathway">
    <text evidence="12">Steroid hormone biosynthesis; dafachronic acid biosynthesis.</text>
</comment>
<dbReference type="GO" id="GO:0005737">
    <property type="term" value="C:cytoplasm"/>
    <property type="evidence" value="ECO:0007669"/>
    <property type="project" value="TreeGrafter"/>
</dbReference>
<dbReference type="PANTHER" id="PTHR21266:SF32">
    <property type="entry name" value="CHOLESTEROL 7-DESATURASE NVD"/>
    <property type="match status" value="1"/>
</dbReference>
<gene>
    <name evidence="18" type="ORF">E2F43_18825</name>
</gene>